<proteinExistence type="predicted"/>
<keyword evidence="3" id="KW-1185">Reference proteome</keyword>
<sequence>MAQEHRSHATADSAQRQATALRDEEVKELARLKEEIASLRAQVQATRATATGAQPSANGRARRASNAEQNIDATNNDIKRLKTEHALLRARLRAMRSALGKASTDDGSTVEQGREEPMSEPPPTSLNAEVQQMKSELLTLRTEAVSWRPFASDILLKYLDDVEFKKNKKRVNRTSEVESQAAHTDNYCADSGTSVASTRHKACPTSEQLAPRPQRAERVDCNRLTKEIAWLEAEIGLARSVQSSRLGSRQGHDERVDQPFSGHLQDTAQEAQSSAIQPHNVACDKNSEIATRPADKVRYVKRKRSGVPLEKDAEEKKRKRSESFFLRALHHTSMQSGASGSFGRAFASPITAASASGRAGH</sequence>
<evidence type="ECO:0000313" key="3">
    <source>
        <dbReference type="Proteomes" id="UP000218811"/>
    </source>
</evidence>
<protein>
    <submittedName>
        <fullName evidence="2">Uncharacterized protein</fullName>
    </submittedName>
</protein>
<feature type="region of interest" description="Disordered" evidence="1">
    <location>
        <begin position="46"/>
        <end position="76"/>
    </location>
</feature>
<dbReference type="Proteomes" id="UP000218811">
    <property type="component" value="Unassembled WGS sequence"/>
</dbReference>
<feature type="compositionally biased region" description="Low complexity" evidence="1">
    <location>
        <begin position="46"/>
        <end position="67"/>
    </location>
</feature>
<name>A0A2H3JGE9_WOLCO</name>
<accession>A0A2H3JGE9</accession>
<dbReference type="AlphaFoldDB" id="A0A2H3JGE9"/>
<evidence type="ECO:0000313" key="2">
    <source>
        <dbReference type="EMBL" id="PCH35087.1"/>
    </source>
</evidence>
<dbReference type="EMBL" id="KB467843">
    <property type="protein sequence ID" value="PCH35087.1"/>
    <property type="molecule type" value="Genomic_DNA"/>
</dbReference>
<organism evidence="2 3">
    <name type="scientific">Wolfiporia cocos (strain MD-104)</name>
    <name type="common">Brown rot fungus</name>
    <dbReference type="NCBI Taxonomy" id="742152"/>
    <lineage>
        <taxon>Eukaryota</taxon>
        <taxon>Fungi</taxon>
        <taxon>Dikarya</taxon>
        <taxon>Basidiomycota</taxon>
        <taxon>Agaricomycotina</taxon>
        <taxon>Agaricomycetes</taxon>
        <taxon>Polyporales</taxon>
        <taxon>Phaeolaceae</taxon>
        <taxon>Wolfiporia</taxon>
    </lineage>
</organism>
<gene>
    <name evidence="2" type="ORF">WOLCODRAFT_155757</name>
</gene>
<feature type="region of interest" description="Disordered" evidence="1">
    <location>
        <begin position="1"/>
        <end position="22"/>
    </location>
</feature>
<reference evidence="2 3" key="1">
    <citation type="journal article" date="2012" name="Science">
        <title>The Paleozoic origin of enzymatic lignin decomposition reconstructed from 31 fungal genomes.</title>
        <authorList>
            <person name="Floudas D."/>
            <person name="Binder M."/>
            <person name="Riley R."/>
            <person name="Barry K."/>
            <person name="Blanchette R.A."/>
            <person name="Henrissat B."/>
            <person name="Martinez A.T."/>
            <person name="Otillar R."/>
            <person name="Spatafora J.W."/>
            <person name="Yadav J.S."/>
            <person name="Aerts A."/>
            <person name="Benoit I."/>
            <person name="Boyd A."/>
            <person name="Carlson A."/>
            <person name="Copeland A."/>
            <person name="Coutinho P.M."/>
            <person name="de Vries R.P."/>
            <person name="Ferreira P."/>
            <person name="Findley K."/>
            <person name="Foster B."/>
            <person name="Gaskell J."/>
            <person name="Glotzer D."/>
            <person name="Gorecki P."/>
            <person name="Heitman J."/>
            <person name="Hesse C."/>
            <person name="Hori C."/>
            <person name="Igarashi K."/>
            <person name="Jurgens J.A."/>
            <person name="Kallen N."/>
            <person name="Kersten P."/>
            <person name="Kohler A."/>
            <person name="Kuees U."/>
            <person name="Kumar T.K.A."/>
            <person name="Kuo A."/>
            <person name="LaButti K."/>
            <person name="Larrondo L.F."/>
            <person name="Lindquist E."/>
            <person name="Ling A."/>
            <person name="Lombard V."/>
            <person name="Lucas S."/>
            <person name="Lundell T."/>
            <person name="Martin R."/>
            <person name="McLaughlin D.J."/>
            <person name="Morgenstern I."/>
            <person name="Morin E."/>
            <person name="Murat C."/>
            <person name="Nagy L.G."/>
            <person name="Nolan M."/>
            <person name="Ohm R.A."/>
            <person name="Patyshakuliyeva A."/>
            <person name="Rokas A."/>
            <person name="Ruiz-Duenas F.J."/>
            <person name="Sabat G."/>
            <person name="Salamov A."/>
            <person name="Samejima M."/>
            <person name="Schmutz J."/>
            <person name="Slot J.C."/>
            <person name="St John F."/>
            <person name="Stenlid J."/>
            <person name="Sun H."/>
            <person name="Sun S."/>
            <person name="Syed K."/>
            <person name="Tsang A."/>
            <person name="Wiebenga A."/>
            <person name="Young D."/>
            <person name="Pisabarro A."/>
            <person name="Eastwood D.C."/>
            <person name="Martin F."/>
            <person name="Cullen D."/>
            <person name="Grigoriev I.V."/>
            <person name="Hibbett D.S."/>
        </authorList>
    </citation>
    <scope>NUCLEOTIDE SEQUENCE [LARGE SCALE GENOMIC DNA]</scope>
    <source>
        <strain evidence="2 3">MD-104</strain>
    </source>
</reference>
<evidence type="ECO:0000256" key="1">
    <source>
        <dbReference type="SAM" id="MobiDB-lite"/>
    </source>
</evidence>
<feature type="region of interest" description="Disordered" evidence="1">
    <location>
        <begin position="97"/>
        <end position="126"/>
    </location>
</feature>